<dbReference type="AlphaFoldDB" id="A0A6P2D9R3"/>
<sequence>MRDLTGLCEQFQLTAHRETESCGVYELIRRFTLLGLARPPPPVRPPLRSNVTVLLRLEDPKVMMHFSCDVCGKDMTQDGAERYVLKMEAFAATDPAELTEDDLETDHVEEMARLLSDIEEGEEPPQLLPTCKKMRFDLCPACFRKFVNDPLGRENASKFDFSPN</sequence>
<dbReference type="KEGG" id="gms:SOIL9_08920"/>
<accession>A0A6P2D9R3</accession>
<evidence type="ECO:0000313" key="2">
    <source>
        <dbReference type="Proteomes" id="UP000464178"/>
    </source>
</evidence>
<gene>
    <name evidence="1" type="ORF">SOIL9_08920</name>
</gene>
<proteinExistence type="predicted"/>
<organism evidence="1 2">
    <name type="scientific">Gemmata massiliana</name>
    <dbReference type="NCBI Taxonomy" id="1210884"/>
    <lineage>
        <taxon>Bacteria</taxon>
        <taxon>Pseudomonadati</taxon>
        <taxon>Planctomycetota</taxon>
        <taxon>Planctomycetia</taxon>
        <taxon>Gemmatales</taxon>
        <taxon>Gemmataceae</taxon>
        <taxon>Gemmata</taxon>
    </lineage>
</organism>
<evidence type="ECO:0000313" key="1">
    <source>
        <dbReference type="EMBL" id="VTR97095.1"/>
    </source>
</evidence>
<dbReference type="EMBL" id="LR593886">
    <property type="protein sequence ID" value="VTR97095.1"/>
    <property type="molecule type" value="Genomic_DNA"/>
</dbReference>
<protein>
    <submittedName>
        <fullName evidence="1">Uncharacterized protein</fullName>
    </submittedName>
</protein>
<reference evidence="1 2" key="1">
    <citation type="submission" date="2019-05" db="EMBL/GenBank/DDBJ databases">
        <authorList>
            <consortium name="Science for Life Laboratories"/>
        </authorList>
    </citation>
    <scope>NUCLEOTIDE SEQUENCE [LARGE SCALE GENOMIC DNA]</scope>
    <source>
        <strain evidence="1">Soil9</strain>
    </source>
</reference>
<dbReference type="Proteomes" id="UP000464178">
    <property type="component" value="Chromosome"/>
</dbReference>
<keyword evidence="2" id="KW-1185">Reference proteome</keyword>
<name>A0A6P2D9R3_9BACT</name>